<proteinExistence type="predicted"/>
<protein>
    <recommendedName>
        <fullName evidence="3">Lipoprotein</fullName>
    </recommendedName>
</protein>
<keyword evidence="2" id="KW-1185">Reference proteome</keyword>
<name>A0ABZ2M7M0_9BACT</name>
<evidence type="ECO:0008006" key="3">
    <source>
        <dbReference type="Google" id="ProtNLM"/>
    </source>
</evidence>
<dbReference type="PROSITE" id="PS51257">
    <property type="entry name" value="PROKAR_LIPOPROTEIN"/>
    <property type="match status" value="1"/>
</dbReference>
<evidence type="ECO:0000313" key="2">
    <source>
        <dbReference type="Proteomes" id="UP001370348"/>
    </source>
</evidence>
<evidence type="ECO:0000313" key="1">
    <source>
        <dbReference type="EMBL" id="WXB18506.1"/>
    </source>
</evidence>
<dbReference type="RefSeq" id="WP_394828137.1">
    <property type="nucleotide sequence ID" value="NZ_CP089984.1"/>
</dbReference>
<accession>A0ABZ2M7M0</accession>
<sequence>MTRARGMVAAGILGLVATSCEDGGTTPAPPPCDEVCQESIALRGVRETMKLVFNLTLQGKPVGEHDRTIPCPLGGTARIFGTATSNPVQGATEVHLTYVLDHCAYLEKDEEPRQNYSLTTTGTIRQNGTIAVQPSTTSALVMKSDAVTVVGTVHAPPHDYRAEACPAELAQNGARLSGKFCQRTVGVDL</sequence>
<reference evidence="1 2" key="1">
    <citation type="submission" date="2021-12" db="EMBL/GenBank/DDBJ databases">
        <title>Discovery of the Pendulisporaceae a myxobacterial family with distinct sporulation behavior and unique specialized metabolism.</title>
        <authorList>
            <person name="Garcia R."/>
            <person name="Popoff A."/>
            <person name="Bader C.D."/>
            <person name="Loehr J."/>
            <person name="Walesch S."/>
            <person name="Walt C."/>
            <person name="Boldt J."/>
            <person name="Bunk B."/>
            <person name="Haeckl F.J.F.P.J."/>
            <person name="Gunesch A.P."/>
            <person name="Birkelbach J."/>
            <person name="Nuebel U."/>
            <person name="Pietschmann T."/>
            <person name="Bach T."/>
            <person name="Mueller R."/>
        </authorList>
    </citation>
    <scope>NUCLEOTIDE SEQUENCE [LARGE SCALE GENOMIC DNA]</scope>
    <source>
        <strain evidence="1 2">MSr11954</strain>
    </source>
</reference>
<organism evidence="1 2">
    <name type="scientific">Pendulispora albinea</name>
    <dbReference type="NCBI Taxonomy" id="2741071"/>
    <lineage>
        <taxon>Bacteria</taxon>
        <taxon>Pseudomonadati</taxon>
        <taxon>Myxococcota</taxon>
        <taxon>Myxococcia</taxon>
        <taxon>Myxococcales</taxon>
        <taxon>Sorangiineae</taxon>
        <taxon>Pendulisporaceae</taxon>
        <taxon>Pendulispora</taxon>
    </lineage>
</organism>
<gene>
    <name evidence="1" type="ORF">LZC94_14850</name>
</gene>
<dbReference type="EMBL" id="CP089984">
    <property type="protein sequence ID" value="WXB18506.1"/>
    <property type="molecule type" value="Genomic_DNA"/>
</dbReference>
<dbReference type="Proteomes" id="UP001370348">
    <property type="component" value="Chromosome"/>
</dbReference>